<comment type="caution">
    <text evidence="1">The sequence shown here is derived from an EMBL/GenBank/DDBJ whole genome shotgun (WGS) entry which is preliminary data.</text>
</comment>
<keyword evidence="2" id="KW-1185">Reference proteome</keyword>
<dbReference type="Proteomes" id="UP000614714">
    <property type="component" value="Unassembled WGS sequence"/>
</dbReference>
<gene>
    <name evidence="1" type="ORF">JFN91_03210</name>
</gene>
<dbReference type="InterPro" id="IPR011727">
    <property type="entry name" value="CHP02117"/>
</dbReference>
<proteinExistence type="predicted"/>
<evidence type="ECO:0000313" key="1">
    <source>
        <dbReference type="EMBL" id="MBJ6749214.1"/>
    </source>
</evidence>
<organism evidence="1 2">
    <name type="scientific">Geomonas anaerohicana</name>
    <dbReference type="NCBI Taxonomy" id="2798583"/>
    <lineage>
        <taxon>Bacteria</taxon>
        <taxon>Pseudomonadati</taxon>
        <taxon>Thermodesulfobacteriota</taxon>
        <taxon>Desulfuromonadia</taxon>
        <taxon>Geobacterales</taxon>
        <taxon>Geobacteraceae</taxon>
        <taxon>Geomonas</taxon>
    </lineage>
</organism>
<reference evidence="1 2" key="1">
    <citation type="submission" date="2020-12" db="EMBL/GenBank/DDBJ databases">
        <title>Geomonas sp. Red421, isolated from paddy soil.</title>
        <authorList>
            <person name="Xu Z."/>
            <person name="Zhang Z."/>
            <person name="Masuda Y."/>
            <person name="Itoh H."/>
            <person name="Senoo K."/>
        </authorList>
    </citation>
    <scope>NUCLEOTIDE SEQUENCE [LARGE SCALE GENOMIC DNA]</scope>
    <source>
        <strain evidence="1 2">Red421</strain>
    </source>
</reference>
<accession>A0ABS0YA89</accession>
<name>A0ABS0YA89_9BACT</name>
<dbReference type="Pfam" id="PF09601">
    <property type="entry name" value="DUF2459"/>
    <property type="match status" value="1"/>
</dbReference>
<protein>
    <submittedName>
        <fullName evidence="1">DUF2459 domain-containing protein</fullName>
    </submittedName>
</protein>
<dbReference type="EMBL" id="JAEMHL010000001">
    <property type="protein sequence ID" value="MBJ6749214.1"/>
    <property type="molecule type" value="Genomic_DNA"/>
</dbReference>
<dbReference type="PROSITE" id="PS51257">
    <property type="entry name" value="PROKAR_LIPOPROTEIN"/>
    <property type="match status" value="1"/>
</dbReference>
<evidence type="ECO:0000313" key="2">
    <source>
        <dbReference type="Proteomes" id="UP000614714"/>
    </source>
</evidence>
<sequence length="270" mass="30080">MVKPGGRWVPKEGLMLLLSLSLLLAGCAAGKKWQYLPATKAEERSIYVIAHGWHAGIALPVEELGEELGFVKEFLRPGRYYEFGWGEAEFYQADKVTPAIFLKAVFWRNPSVMHVFSMPVPPAEQFSGADLVELKLSQTGLKHLKDSLRASFKLAPAQRPYPLKRGQQGEYRFFKAEGDYLITHTCNTWTAKMLASGGVPMDTVFTLRSAGVMRQVKDARKEYLRLRPQGAETGNERRALPSSLQLAPLAKEGGDWLRLLPIPLVHGEGG</sequence>